<keyword evidence="2 3" id="KW-0819">tRNA processing</keyword>
<comment type="similarity">
    <text evidence="3">Belongs to the CTU2/NCS2 family.</text>
</comment>
<feature type="compositionally biased region" description="Acidic residues" evidence="4">
    <location>
        <begin position="256"/>
        <end position="267"/>
    </location>
</feature>
<feature type="compositionally biased region" description="Polar residues" evidence="4">
    <location>
        <begin position="268"/>
        <end position="289"/>
    </location>
</feature>
<dbReference type="PANTHER" id="PTHR20882:SF14">
    <property type="entry name" value="CYTOPLASMIC TRNA 2-THIOLATION PROTEIN 2"/>
    <property type="match status" value="1"/>
</dbReference>
<evidence type="ECO:0000256" key="3">
    <source>
        <dbReference type="HAMAP-Rule" id="MF_03054"/>
    </source>
</evidence>
<dbReference type="PANTHER" id="PTHR20882">
    <property type="entry name" value="CYTOPLASMIC TRNA 2-THIOLATION PROTEIN 2"/>
    <property type="match status" value="1"/>
</dbReference>
<dbReference type="GO" id="GO:0002143">
    <property type="term" value="P:tRNA wobble position uridine thiolation"/>
    <property type="evidence" value="ECO:0007669"/>
    <property type="project" value="TreeGrafter"/>
</dbReference>
<keyword evidence="6" id="KW-1185">Reference proteome</keyword>
<evidence type="ECO:0000313" key="5">
    <source>
        <dbReference type="EMBL" id="KAK3956886.1"/>
    </source>
</evidence>
<evidence type="ECO:0000256" key="1">
    <source>
        <dbReference type="ARBA" id="ARBA00022490"/>
    </source>
</evidence>
<feature type="region of interest" description="Disordered" evidence="4">
    <location>
        <begin position="343"/>
        <end position="373"/>
    </location>
</feature>
<comment type="caution">
    <text evidence="5">The sequence shown here is derived from an EMBL/GenBank/DDBJ whole genome shotgun (WGS) entry which is preliminary data.</text>
</comment>
<feature type="compositionally biased region" description="Basic and acidic residues" evidence="4">
    <location>
        <begin position="364"/>
        <end position="373"/>
    </location>
</feature>
<evidence type="ECO:0000256" key="2">
    <source>
        <dbReference type="ARBA" id="ARBA00022694"/>
    </source>
</evidence>
<dbReference type="GO" id="GO:0032447">
    <property type="term" value="P:protein urmylation"/>
    <property type="evidence" value="ECO:0007669"/>
    <property type="project" value="UniProtKB-UniRule"/>
</dbReference>
<feature type="compositionally biased region" description="Basic and acidic residues" evidence="4">
    <location>
        <begin position="747"/>
        <end position="757"/>
    </location>
</feature>
<dbReference type="GO" id="GO:0005829">
    <property type="term" value="C:cytosol"/>
    <property type="evidence" value="ECO:0007669"/>
    <property type="project" value="TreeGrafter"/>
</dbReference>
<feature type="compositionally biased region" description="Basic and acidic residues" evidence="4">
    <location>
        <begin position="243"/>
        <end position="255"/>
    </location>
</feature>
<comment type="function">
    <text evidence="3">Plays a central role in 2-thiolation of mcm(5)S(2)U at tRNA wobble positions of tRNA(Lys), tRNA(Glu) and tRNA(Gln). May act by forming a heterodimer with NCS6 that ligates sulfur from thiocarboxylated URM1 onto the uridine of tRNAs at wobble position. Prior mcm(5) tRNA modification by the elongator complex is required for 2-thiolation. May also be involved in protein urmylation.</text>
</comment>
<evidence type="ECO:0000313" key="6">
    <source>
        <dbReference type="Proteomes" id="UP001303222"/>
    </source>
</evidence>
<dbReference type="Pfam" id="PF10288">
    <property type="entry name" value="CTU2"/>
    <property type="match status" value="1"/>
</dbReference>
<protein>
    <recommendedName>
        <fullName evidence="3">Cytoplasmic tRNA 2-thiolation protein 2</fullName>
    </recommendedName>
</protein>
<comment type="subcellular location">
    <subcellularLocation>
        <location evidence="3">Cytoplasm</location>
    </subcellularLocation>
</comment>
<dbReference type="HAMAP" id="MF_03054">
    <property type="entry name" value="CTU2"/>
    <property type="match status" value="1"/>
</dbReference>
<dbReference type="GO" id="GO:0016783">
    <property type="term" value="F:sulfurtransferase activity"/>
    <property type="evidence" value="ECO:0007669"/>
    <property type="project" value="TreeGrafter"/>
</dbReference>
<feature type="region of interest" description="Disordered" evidence="4">
    <location>
        <begin position="243"/>
        <end position="302"/>
    </location>
</feature>
<dbReference type="Proteomes" id="UP001303222">
    <property type="component" value="Unassembled WGS sequence"/>
</dbReference>
<keyword evidence="1 3" id="KW-0963">Cytoplasm</keyword>
<feature type="region of interest" description="Disordered" evidence="4">
    <location>
        <begin position="747"/>
        <end position="768"/>
    </location>
</feature>
<dbReference type="EMBL" id="MU859062">
    <property type="protein sequence ID" value="KAK3956886.1"/>
    <property type="molecule type" value="Genomic_DNA"/>
</dbReference>
<gene>
    <name evidence="3" type="primary">NCS2</name>
    <name evidence="3" type="synonym">CTU2</name>
    <name evidence="5" type="ORF">QBC32DRAFT_201889</name>
</gene>
<reference evidence="5" key="2">
    <citation type="submission" date="2023-06" db="EMBL/GenBank/DDBJ databases">
        <authorList>
            <consortium name="Lawrence Berkeley National Laboratory"/>
            <person name="Mondo S.J."/>
            <person name="Hensen N."/>
            <person name="Bonometti L."/>
            <person name="Westerberg I."/>
            <person name="Brannstrom I.O."/>
            <person name="Guillou S."/>
            <person name="Cros-Aarteil S."/>
            <person name="Calhoun S."/>
            <person name="Haridas S."/>
            <person name="Kuo A."/>
            <person name="Pangilinan J."/>
            <person name="Riley R."/>
            <person name="Labutti K."/>
            <person name="Andreopoulos B."/>
            <person name="Lipzen A."/>
            <person name="Chen C."/>
            <person name="Yanf M."/>
            <person name="Daum C."/>
            <person name="Ng V."/>
            <person name="Clum A."/>
            <person name="Steindorff A."/>
            <person name="Ohm R."/>
            <person name="Martin F."/>
            <person name="Silar P."/>
            <person name="Natvig D."/>
            <person name="Lalanne C."/>
            <person name="Gautier V."/>
            <person name="Ament-Velasquez S.L."/>
            <person name="Kruys A."/>
            <person name="Hutchinson M.I."/>
            <person name="Powell A.J."/>
            <person name="Barry K."/>
            <person name="Miller A.N."/>
            <person name="Grigoriev I.V."/>
            <person name="Debuchy R."/>
            <person name="Gladieux P."/>
            <person name="Thoren M.H."/>
            <person name="Johannesson H."/>
        </authorList>
    </citation>
    <scope>NUCLEOTIDE SEQUENCE</scope>
    <source>
        <strain evidence="5">CBS 626.80</strain>
    </source>
</reference>
<dbReference type="InterPro" id="IPR014729">
    <property type="entry name" value="Rossmann-like_a/b/a_fold"/>
</dbReference>
<sequence>MVCSNHVWSTLAEFPIFEPASLWDYIRRLEQSEDLEPRFPLRYDIGNWLGHFHNWGSEEQVVEKLQGIVRNQELTNNHFKFISEELNMAIFEELNKHIHQLPKHAHKTLEKALGLIRNNYAIPEKQQSFQILNGNFDLPSLHFMDSPLVKLFNPEQSPSVYVSEWRDCREGHPAFDLGPFMADLVVLYEQNSTIAGAVARGFVDGYFDKVRENRDPGNKFIFHVLVHIGVCMITRCRGLSQKKNDYSTRKDKNTGEDDNIGEDENTVNDENNGKVKNTNGNRNGTPADNDNNDPKHRTNGTNENRRILNYGLLIVHHALSEDSEWFLDKPLLCHLFGLSSASYSKGHSGPDRWELANKSSTAKKSGESRNGEVRSKGSCFQKFISAKCIKQIGLLNKDVRSSSSQCLSAYHSTQKNSGPPQASSRRYLLGLSLGPSSAALLELLNENVEFQLSRGKNAPFELEVVHVSGVDEKDEKGREKVEDAVQKLRERYSRFDFRVVYLEEVVGLGSVDWESMGLPDFATASSSSTTENKNEKRTGSGSDSSRKTTTTTTTTKAERLRQLFDNLPSATSRTDLLRLFTRHLLIAEARKSQNQCHALLLGSSTTALAELTLSETAKGRGFSLPWQINDGMLGVPSFNSSSPSSAAGKTKTEDQRILIYHPLRDALRKELVTFTKLVGEPTPIFDLLPETDPSVTAAVVSHKDLSIEEVMVRYFADVEENYPSIVANVARTTGKLMRLFGGGVEEGRKVEGEGKDASEEEDEDDKEGLCGLCSMPLDEFGDERWKGELGEDSYRDAVLVGDEGEKKTTTKQRICYGCERSIQR</sequence>
<accession>A0AAN6SKY4</accession>
<dbReference type="AlphaFoldDB" id="A0AAN6SKY4"/>
<comment type="pathway">
    <text evidence="3">tRNA modification; 5-methoxycarbonylmethyl-2-thiouridine-tRNA biosynthesis.</text>
</comment>
<name>A0AAN6SKY4_9PEZI</name>
<reference evidence="5" key="1">
    <citation type="journal article" date="2023" name="Mol. Phylogenet. Evol.">
        <title>Genome-scale phylogeny and comparative genomics of the fungal order Sordariales.</title>
        <authorList>
            <person name="Hensen N."/>
            <person name="Bonometti L."/>
            <person name="Westerberg I."/>
            <person name="Brannstrom I.O."/>
            <person name="Guillou S."/>
            <person name="Cros-Aarteil S."/>
            <person name="Calhoun S."/>
            <person name="Haridas S."/>
            <person name="Kuo A."/>
            <person name="Mondo S."/>
            <person name="Pangilinan J."/>
            <person name="Riley R."/>
            <person name="LaButti K."/>
            <person name="Andreopoulos B."/>
            <person name="Lipzen A."/>
            <person name="Chen C."/>
            <person name="Yan M."/>
            <person name="Daum C."/>
            <person name="Ng V."/>
            <person name="Clum A."/>
            <person name="Steindorff A."/>
            <person name="Ohm R.A."/>
            <person name="Martin F."/>
            <person name="Silar P."/>
            <person name="Natvig D.O."/>
            <person name="Lalanne C."/>
            <person name="Gautier V."/>
            <person name="Ament-Velasquez S.L."/>
            <person name="Kruys A."/>
            <person name="Hutchinson M.I."/>
            <person name="Powell A.J."/>
            <person name="Barry K."/>
            <person name="Miller A.N."/>
            <person name="Grigoriev I.V."/>
            <person name="Debuchy R."/>
            <person name="Gladieux P."/>
            <person name="Hiltunen Thoren M."/>
            <person name="Johannesson H."/>
        </authorList>
    </citation>
    <scope>NUCLEOTIDE SEQUENCE</scope>
    <source>
        <strain evidence="5">CBS 626.80</strain>
    </source>
</reference>
<dbReference type="GO" id="GO:0016779">
    <property type="term" value="F:nucleotidyltransferase activity"/>
    <property type="evidence" value="ECO:0007669"/>
    <property type="project" value="UniProtKB-UniRule"/>
</dbReference>
<evidence type="ECO:0000256" key="4">
    <source>
        <dbReference type="SAM" id="MobiDB-lite"/>
    </source>
</evidence>
<proteinExistence type="inferred from homology"/>
<dbReference type="Gene3D" id="3.40.50.620">
    <property type="entry name" value="HUPs"/>
    <property type="match status" value="1"/>
</dbReference>
<dbReference type="GO" id="GO:0000049">
    <property type="term" value="F:tRNA binding"/>
    <property type="evidence" value="ECO:0007669"/>
    <property type="project" value="InterPro"/>
</dbReference>
<organism evidence="5 6">
    <name type="scientific">Pseudoneurospora amorphoporcata</name>
    <dbReference type="NCBI Taxonomy" id="241081"/>
    <lineage>
        <taxon>Eukaryota</taxon>
        <taxon>Fungi</taxon>
        <taxon>Dikarya</taxon>
        <taxon>Ascomycota</taxon>
        <taxon>Pezizomycotina</taxon>
        <taxon>Sordariomycetes</taxon>
        <taxon>Sordariomycetidae</taxon>
        <taxon>Sordariales</taxon>
        <taxon>Sordariaceae</taxon>
        <taxon>Pseudoneurospora</taxon>
    </lineage>
</organism>
<feature type="region of interest" description="Disordered" evidence="4">
    <location>
        <begin position="523"/>
        <end position="556"/>
    </location>
</feature>
<dbReference type="InterPro" id="IPR019407">
    <property type="entry name" value="CTU2"/>
</dbReference>